<gene>
    <name evidence="1" type="ORF">FC62_GL001538</name>
</gene>
<dbReference type="GO" id="GO:0010181">
    <property type="term" value="F:FMN binding"/>
    <property type="evidence" value="ECO:0007669"/>
    <property type="project" value="InterPro"/>
</dbReference>
<comment type="caution">
    <text evidence="1">The sequence shown here is derived from an EMBL/GenBank/DDBJ whole genome shotgun (WGS) entry which is preliminary data.</text>
</comment>
<keyword evidence="2" id="KW-1185">Reference proteome</keyword>
<name>A0A0R1H1H6_9LACO</name>
<dbReference type="InterPro" id="IPR004465">
    <property type="entry name" value="RNR_NrdI"/>
</dbReference>
<dbReference type="Proteomes" id="UP000050909">
    <property type="component" value="Unassembled WGS sequence"/>
</dbReference>
<dbReference type="PIRSF" id="PIRSF005087">
    <property type="entry name" value="NrdI"/>
    <property type="match status" value="1"/>
</dbReference>
<sequence>MVEIAYYTVTGQTRRFIKKTELDAYEIDDADPYHDMDQPFILIVPAYDDNMMDSVIDFLNFGSNKENLVGVIGTGNRNFNQLYIHTAKDIANSLKAPILYDFEFNGTPTDVARVKEIVANYESTEA</sequence>
<proteinExistence type="predicted"/>
<dbReference type="NCBIfam" id="TIGR00333">
    <property type="entry name" value="nrdI"/>
    <property type="match status" value="1"/>
</dbReference>
<dbReference type="SUPFAM" id="SSF52218">
    <property type="entry name" value="Flavoproteins"/>
    <property type="match status" value="1"/>
</dbReference>
<organism evidence="1 2">
    <name type="scientific">Amylolactobacillus amylotrophicus DSM 20534</name>
    <dbReference type="NCBI Taxonomy" id="1423722"/>
    <lineage>
        <taxon>Bacteria</taxon>
        <taxon>Bacillati</taxon>
        <taxon>Bacillota</taxon>
        <taxon>Bacilli</taxon>
        <taxon>Lactobacillales</taxon>
        <taxon>Lactobacillaceae</taxon>
        <taxon>Amylolactobacillus</taxon>
    </lineage>
</organism>
<dbReference type="AlphaFoldDB" id="A0A0R1H1H6"/>
<dbReference type="RefSeq" id="WP_056947118.1">
    <property type="nucleotide sequence ID" value="NZ_AZCV01000008.1"/>
</dbReference>
<dbReference type="InterPro" id="IPR029039">
    <property type="entry name" value="Flavoprotein-like_sf"/>
</dbReference>
<dbReference type="PATRIC" id="fig|1423722.3.peg.1564"/>
<accession>A0A0R1H1H6</accession>
<dbReference type="Gene3D" id="3.40.50.360">
    <property type="match status" value="1"/>
</dbReference>
<dbReference type="PANTHER" id="PTHR37297:SF1">
    <property type="entry name" value="PROTEIN NRDI"/>
    <property type="match status" value="1"/>
</dbReference>
<dbReference type="PANTHER" id="PTHR37297">
    <property type="entry name" value="PROTEIN NRDI"/>
    <property type="match status" value="1"/>
</dbReference>
<dbReference type="Pfam" id="PF07972">
    <property type="entry name" value="Flavodoxin_NdrI"/>
    <property type="match status" value="1"/>
</dbReference>
<protein>
    <submittedName>
        <fullName evidence="1">Ribonucleotide reductase stimulatory protein</fullName>
    </submittedName>
</protein>
<evidence type="ECO:0000313" key="1">
    <source>
        <dbReference type="EMBL" id="KRK37034.1"/>
    </source>
</evidence>
<evidence type="ECO:0000313" key="2">
    <source>
        <dbReference type="Proteomes" id="UP000050909"/>
    </source>
</evidence>
<reference evidence="1 2" key="1">
    <citation type="journal article" date="2015" name="Genome Announc.">
        <title>Expanding the biotechnology potential of lactobacilli through comparative genomics of 213 strains and associated genera.</title>
        <authorList>
            <person name="Sun Z."/>
            <person name="Harris H.M."/>
            <person name="McCann A."/>
            <person name="Guo C."/>
            <person name="Argimon S."/>
            <person name="Zhang W."/>
            <person name="Yang X."/>
            <person name="Jeffery I.B."/>
            <person name="Cooney J.C."/>
            <person name="Kagawa T.F."/>
            <person name="Liu W."/>
            <person name="Song Y."/>
            <person name="Salvetti E."/>
            <person name="Wrobel A."/>
            <person name="Rasinkangas P."/>
            <person name="Parkhill J."/>
            <person name="Rea M.C."/>
            <person name="O'Sullivan O."/>
            <person name="Ritari J."/>
            <person name="Douillard F.P."/>
            <person name="Paul Ross R."/>
            <person name="Yang R."/>
            <person name="Briner A.E."/>
            <person name="Felis G.E."/>
            <person name="de Vos W.M."/>
            <person name="Barrangou R."/>
            <person name="Klaenhammer T.R."/>
            <person name="Caufield P.W."/>
            <person name="Cui Y."/>
            <person name="Zhang H."/>
            <person name="O'Toole P.W."/>
        </authorList>
    </citation>
    <scope>NUCLEOTIDE SEQUENCE [LARGE SCALE GENOMIC DNA]</scope>
    <source>
        <strain evidence="1 2">DSM 20534</strain>
    </source>
</reference>
<dbReference type="EMBL" id="AZCV01000008">
    <property type="protein sequence ID" value="KRK37034.1"/>
    <property type="molecule type" value="Genomic_DNA"/>
</dbReference>